<evidence type="ECO:0000256" key="7">
    <source>
        <dbReference type="ARBA" id="ARBA00023049"/>
    </source>
</evidence>
<keyword evidence="5" id="KW-0378">Hydrolase</keyword>
<evidence type="ECO:0000256" key="1">
    <source>
        <dbReference type="ARBA" id="ARBA00001947"/>
    </source>
</evidence>
<dbReference type="EMBL" id="GL379926">
    <property type="protein sequence ID" value="EGT35783.1"/>
    <property type="molecule type" value="Genomic_DNA"/>
</dbReference>
<dbReference type="Gene3D" id="3.40.390.10">
    <property type="entry name" value="Collagenase (Catalytic Domain)"/>
    <property type="match status" value="2"/>
</dbReference>
<dbReference type="eggNOG" id="KOG3624">
    <property type="taxonomic scope" value="Eukaryota"/>
</dbReference>
<dbReference type="Proteomes" id="UP000008068">
    <property type="component" value="Unassembled WGS sequence"/>
</dbReference>
<dbReference type="InParanoid" id="G0NQI4"/>
<name>G0NQI4_CAEBE</name>
<feature type="transmembrane region" description="Helical" evidence="10">
    <location>
        <begin position="68"/>
        <end position="89"/>
    </location>
</feature>
<dbReference type="PANTHER" id="PTHR11733">
    <property type="entry name" value="ZINC METALLOPROTEASE FAMILY M13 NEPRILYSIN-RELATED"/>
    <property type="match status" value="1"/>
</dbReference>
<dbReference type="InterPro" id="IPR024079">
    <property type="entry name" value="MetalloPept_cat_dom_sf"/>
</dbReference>
<feature type="domain" description="Peptidase M13 N-terminal" evidence="12">
    <location>
        <begin position="401"/>
        <end position="453"/>
    </location>
</feature>
<dbReference type="GO" id="GO:0004222">
    <property type="term" value="F:metalloendopeptidase activity"/>
    <property type="evidence" value="ECO:0007669"/>
    <property type="project" value="InterPro"/>
</dbReference>
<keyword evidence="10" id="KW-0472">Membrane</keyword>
<evidence type="ECO:0000256" key="9">
    <source>
        <dbReference type="SAM" id="MobiDB-lite"/>
    </source>
</evidence>
<dbReference type="Gene3D" id="1.10.1380.10">
    <property type="entry name" value="Neutral endopeptidase , domain2"/>
    <property type="match status" value="2"/>
</dbReference>
<keyword evidence="6" id="KW-0862">Zinc</keyword>
<dbReference type="GO" id="GO:0046872">
    <property type="term" value="F:metal ion binding"/>
    <property type="evidence" value="ECO:0007669"/>
    <property type="project" value="UniProtKB-KW"/>
</dbReference>
<keyword evidence="8" id="KW-0175">Coiled coil</keyword>
<dbReference type="Pfam" id="PF01431">
    <property type="entry name" value="Peptidase_M13"/>
    <property type="match status" value="1"/>
</dbReference>
<dbReference type="GO" id="GO:0005886">
    <property type="term" value="C:plasma membrane"/>
    <property type="evidence" value="ECO:0007669"/>
    <property type="project" value="TreeGrafter"/>
</dbReference>
<dbReference type="GO" id="GO:0016485">
    <property type="term" value="P:protein processing"/>
    <property type="evidence" value="ECO:0007669"/>
    <property type="project" value="TreeGrafter"/>
</dbReference>
<keyword evidence="10" id="KW-0812">Transmembrane</keyword>
<protein>
    <recommendedName>
        <fullName evidence="15">Peptidase M13 N-terminal domain-containing protein</fullName>
    </recommendedName>
</protein>
<dbReference type="PANTHER" id="PTHR11733:SF7">
    <property type="entry name" value="NEPRILYSIN METALLOPEPTIDASE FAMILY-RELATED"/>
    <property type="match status" value="1"/>
</dbReference>
<evidence type="ECO:0000256" key="3">
    <source>
        <dbReference type="ARBA" id="ARBA00022670"/>
    </source>
</evidence>
<dbReference type="AlphaFoldDB" id="G0NQI4"/>
<keyword evidence="3" id="KW-0645">Protease</keyword>
<dbReference type="InterPro" id="IPR008753">
    <property type="entry name" value="Peptidase_M13_N"/>
</dbReference>
<feature type="coiled-coil region" evidence="8">
    <location>
        <begin position="311"/>
        <end position="345"/>
    </location>
</feature>
<evidence type="ECO:0000256" key="10">
    <source>
        <dbReference type="SAM" id="Phobius"/>
    </source>
</evidence>
<evidence type="ECO:0008006" key="15">
    <source>
        <dbReference type="Google" id="ProtNLM"/>
    </source>
</evidence>
<dbReference type="InterPro" id="IPR042089">
    <property type="entry name" value="Peptidase_M13_dom_2"/>
</dbReference>
<feature type="domain" description="Peptidase M13 C-terminal" evidence="11">
    <location>
        <begin position="513"/>
        <end position="694"/>
    </location>
</feature>
<evidence type="ECO:0000256" key="6">
    <source>
        <dbReference type="ARBA" id="ARBA00022833"/>
    </source>
</evidence>
<evidence type="ECO:0000256" key="8">
    <source>
        <dbReference type="SAM" id="Coils"/>
    </source>
</evidence>
<comment type="similarity">
    <text evidence="2">Belongs to the peptidase M13 family.</text>
</comment>
<evidence type="ECO:0000259" key="12">
    <source>
        <dbReference type="Pfam" id="PF05649"/>
    </source>
</evidence>
<reference evidence="14" key="1">
    <citation type="submission" date="2011-07" db="EMBL/GenBank/DDBJ databases">
        <authorList>
            <consortium name="Caenorhabditis brenneri Sequencing and Analysis Consortium"/>
            <person name="Wilson R.K."/>
        </authorList>
    </citation>
    <scope>NUCLEOTIDE SEQUENCE [LARGE SCALE GENOMIC DNA]</scope>
    <source>
        <strain evidence="14">PB2801</strain>
    </source>
</reference>
<evidence type="ECO:0000256" key="2">
    <source>
        <dbReference type="ARBA" id="ARBA00007357"/>
    </source>
</evidence>
<organism evidence="14">
    <name type="scientific">Caenorhabditis brenneri</name>
    <name type="common">Nematode worm</name>
    <dbReference type="NCBI Taxonomy" id="135651"/>
    <lineage>
        <taxon>Eukaryota</taxon>
        <taxon>Metazoa</taxon>
        <taxon>Ecdysozoa</taxon>
        <taxon>Nematoda</taxon>
        <taxon>Chromadorea</taxon>
        <taxon>Rhabditida</taxon>
        <taxon>Rhabditina</taxon>
        <taxon>Rhabditomorpha</taxon>
        <taxon>Rhabditoidea</taxon>
        <taxon>Rhabditidae</taxon>
        <taxon>Peloderinae</taxon>
        <taxon>Caenorhabditis</taxon>
    </lineage>
</organism>
<proteinExistence type="inferred from homology"/>
<accession>G0NQI4</accession>
<evidence type="ECO:0000259" key="11">
    <source>
        <dbReference type="Pfam" id="PF01431"/>
    </source>
</evidence>
<sequence>MVTFLEPEEIKSEDEEETTYQPPPEIIVEKPRRHKLQSIRQLHEESEAPPVVVKKDKRYEPRERFNPLYGLLIMISATLVAIFTMAVLLEMKKKGAAPKAESMNPYMEKSGNSSGVLEATTMAEEKKRRICDSPECITLSYQLLNWRDTSIDPCDDFYQATWGKCIEQSGYRGFMGKNSMEFLTEYFHKNQSSDSKSENTLKMYFRECEELKTQENFMNDQHQGYRDLFKDVQYIGPWPLASLNLDEFSFDLNEMLLKMAQQQTLDFGIFQFTTNEKVLKLSASSEVNWLDKKFVKIIQKILQVNNIDVPNSELQRDIKNVQNFIKTLSETLEESENQINLTTLKTNVPGVNIERIIKSLVPSDDQERVMERIEVDEKLSGNSTSVKLFPGVATRILSKNISVKENLKYVDEMVEDNRKSYLKSINESTWLHQETKENMISKLRNMKKTVGYPMDFEEEGAMEKTFEMLTTSPTDSWYTFIKKALRFQNQQNIEYTLNDELLNPTNPPKNVMALYKKHENSLIVIVPISDDHLFNSKFPKLAKMVPVGRSIAKEMGRSLEGTSGWTSEDQDEQRKREECLEKKLREEDGIDSEKKVSNALKSIKTDQVAIESLWITYKDMDWSEEPIIPGFHDSDSDKLFFKLYALNSCSQSSSESQLSHHYRVNGVLSNLKSFSETFNCPTETSMNPKTKCELL</sequence>
<keyword evidence="7" id="KW-0482">Metalloprotease</keyword>
<comment type="cofactor">
    <cofactor evidence="1">
        <name>Zn(2+)</name>
        <dbReference type="ChEBI" id="CHEBI:29105"/>
    </cofactor>
</comment>
<dbReference type="SUPFAM" id="SSF55486">
    <property type="entry name" value="Metalloproteases ('zincins'), catalytic domain"/>
    <property type="match status" value="1"/>
</dbReference>
<feature type="region of interest" description="Disordered" evidence="9">
    <location>
        <begin position="1"/>
        <end position="32"/>
    </location>
</feature>
<dbReference type="InterPro" id="IPR018497">
    <property type="entry name" value="Peptidase_M13_C"/>
</dbReference>
<keyword evidence="10" id="KW-1133">Transmembrane helix</keyword>
<gene>
    <name evidence="13" type="ORF">CAEBREN_32290</name>
</gene>
<dbReference type="HOGENOM" id="CLU_006187_5_0_1"/>
<dbReference type="PROSITE" id="PS51885">
    <property type="entry name" value="NEPRILYSIN"/>
    <property type="match status" value="1"/>
</dbReference>
<evidence type="ECO:0000313" key="13">
    <source>
        <dbReference type="EMBL" id="EGT35783.1"/>
    </source>
</evidence>
<keyword evidence="4" id="KW-0479">Metal-binding</keyword>
<evidence type="ECO:0000313" key="14">
    <source>
        <dbReference type="Proteomes" id="UP000008068"/>
    </source>
</evidence>
<dbReference type="OrthoDB" id="5831609at2759"/>
<dbReference type="InterPro" id="IPR000718">
    <property type="entry name" value="Peptidase_M13"/>
</dbReference>
<dbReference type="STRING" id="135651.G0NQI4"/>
<evidence type="ECO:0000256" key="4">
    <source>
        <dbReference type="ARBA" id="ARBA00022723"/>
    </source>
</evidence>
<dbReference type="Pfam" id="PF05649">
    <property type="entry name" value="Peptidase_M13_N"/>
    <property type="match status" value="1"/>
</dbReference>
<evidence type="ECO:0000256" key="5">
    <source>
        <dbReference type="ARBA" id="ARBA00022801"/>
    </source>
</evidence>
<keyword evidence="14" id="KW-1185">Reference proteome</keyword>